<dbReference type="AlphaFoldDB" id="A0AAN8NH49"/>
<dbReference type="EMBL" id="JAVHJM010000006">
    <property type="protein sequence ID" value="KAK6512746.1"/>
    <property type="molecule type" value="Genomic_DNA"/>
</dbReference>
<dbReference type="Proteomes" id="UP001307849">
    <property type="component" value="Unassembled WGS sequence"/>
</dbReference>
<comment type="caution">
    <text evidence="1">The sequence shown here is derived from an EMBL/GenBank/DDBJ whole genome shotgun (WGS) entry which is preliminary data.</text>
</comment>
<protein>
    <submittedName>
        <fullName evidence="1">Uncharacterized protein</fullName>
    </submittedName>
</protein>
<accession>A0AAN8NH49</accession>
<proteinExistence type="predicted"/>
<keyword evidence="2" id="KW-1185">Reference proteome</keyword>
<name>A0AAN8NH49_9PEZI</name>
<reference evidence="1 2" key="1">
    <citation type="submission" date="2019-10" db="EMBL/GenBank/DDBJ databases">
        <authorList>
            <person name="Palmer J.M."/>
        </authorList>
    </citation>
    <scope>NUCLEOTIDE SEQUENCE [LARGE SCALE GENOMIC DNA]</scope>
    <source>
        <strain evidence="1 2">TWF506</strain>
    </source>
</reference>
<organism evidence="1 2">
    <name type="scientific">Arthrobotrys conoides</name>
    <dbReference type="NCBI Taxonomy" id="74498"/>
    <lineage>
        <taxon>Eukaryota</taxon>
        <taxon>Fungi</taxon>
        <taxon>Dikarya</taxon>
        <taxon>Ascomycota</taxon>
        <taxon>Pezizomycotina</taxon>
        <taxon>Orbiliomycetes</taxon>
        <taxon>Orbiliales</taxon>
        <taxon>Orbiliaceae</taxon>
        <taxon>Arthrobotrys</taxon>
    </lineage>
</organism>
<gene>
    <name evidence="1" type="ORF">TWF506_008915</name>
</gene>
<evidence type="ECO:0000313" key="2">
    <source>
        <dbReference type="Proteomes" id="UP001307849"/>
    </source>
</evidence>
<sequence length="104" mass="11553">MELGYVIHAAGLRFVLTWSAQVPQRYFNFAKISMDCDAADGLARDTARWYGVIHTRSHSGYSLGGVKALKRGVQKSQYRRFICNSESTVAFSAGRPDGVCMQES</sequence>
<evidence type="ECO:0000313" key="1">
    <source>
        <dbReference type="EMBL" id="KAK6512746.1"/>
    </source>
</evidence>